<evidence type="ECO:0000256" key="5">
    <source>
        <dbReference type="ARBA" id="ARBA00023002"/>
    </source>
</evidence>
<proteinExistence type="inferred from homology"/>
<keyword evidence="11" id="KW-1185">Reference proteome</keyword>
<organism evidence="10 11">
    <name type="scientific">Gemmobacter caeni</name>
    <dbReference type="NCBI Taxonomy" id="589035"/>
    <lineage>
        <taxon>Bacteria</taxon>
        <taxon>Pseudomonadati</taxon>
        <taxon>Pseudomonadota</taxon>
        <taxon>Alphaproteobacteria</taxon>
        <taxon>Rhodobacterales</taxon>
        <taxon>Paracoccaceae</taxon>
        <taxon>Gemmobacter</taxon>
    </lineage>
</organism>
<keyword evidence="4 6" id="KW-0274">FAD</keyword>
<dbReference type="CDD" id="cd00567">
    <property type="entry name" value="ACAD"/>
    <property type="match status" value="1"/>
</dbReference>
<protein>
    <recommendedName>
        <fullName evidence="12">Alkylation response protein AidB-like acyl-CoA dehydrogenase</fullName>
    </recommendedName>
</protein>
<evidence type="ECO:0000313" key="11">
    <source>
        <dbReference type="Proteomes" id="UP000244224"/>
    </source>
</evidence>
<comment type="cofactor">
    <cofactor evidence="1 6">
        <name>FAD</name>
        <dbReference type="ChEBI" id="CHEBI:57692"/>
    </cofactor>
</comment>
<dbReference type="EMBL" id="QBKP01000007">
    <property type="protein sequence ID" value="PTX49581.1"/>
    <property type="molecule type" value="Genomic_DNA"/>
</dbReference>
<evidence type="ECO:0000256" key="4">
    <source>
        <dbReference type="ARBA" id="ARBA00022827"/>
    </source>
</evidence>
<comment type="similarity">
    <text evidence="2 6">Belongs to the acyl-CoA dehydrogenase family.</text>
</comment>
<dbReference type="SUPFAM" id="SSF56645">
    <property type="entry name" value="Acyl-CoA dehydrogenase NM domain-like"/>
    <property type="match status" value="1"/>
</dbReference>
<feature type="domain" description="Acyl-CoA dehydrogenase/oxidase N-terminal" evidence="9">
    <location>
        <begin position="35"/>
        <end position="116"/>
    </location>
</feature>
<dbReference type="Pfam" id="PF02771">
    <property type="entry name" value="Acyl-CoA_dh_N"/>
    <property type="match status" value="1"/>
</dbReference>
<reference evidence="10 11" key="1">
    <citation type="submission" date="2018-04" db="EMBL/GenBank/DDBJ databases">
        <title>Genomic Encyclopedia of Archaeal and Bacterial Type Strains, Phase II (KMG-II): from individual species to whole genera.</title>
        <authorList>
            <person name="Goeker M."/>
        </authorList>
    </citation>
    <scope>NUCLEOTIDE SEQUENCE [LARGE SCALE GENOMIC DNA]</scope>
    <source>
        <strain evidence="10 11">DSM 21823</strain>
    </source>
</reference>
<dbReference type="AlphaFoldDB" id="A0A2T6B0I3"/>
<dbReference type="InterPro" id="IPR009100">
    <property type="entry name" value="AcylCoA_DH/oxidase_NM_dom_sf"/>
</dbReference>
<evidence type="ECO:0000256" key="3">
    <source>
        <dbReference type="ARBA" id="ARBA00022630"/>
    </source>
</evidence>
<dbReference type="Proteomes" id="UP000244224">
    <property type="component" value="Unassembled WGS sequence"/>
</dbReference>
<evidence type="ECO:0000259" key="8">
    <source>
        <dbReference type="Pfam" id="PF02770"/>
    </source>
</evidence>
<evidence type="ECO:0000256" key="1">
    <source>
        <dbReference type="ARBA" id="ARBA00001974"/>
    </source>
</evidence>
<dbReference type="Pfam" id="PF00441">
    <property type="entry name" value="Acyl-CoA_dh_1"/>
    <property type="match status" value="1"/>
</dbReference>
<dbReference type="GO" id="GO:0003995">
    <property type="term" value="F:acyl-CoA dehydrogenase activity"/>
    <property type="evidence" value="ECO:0007669"/>
    <property type="project" value="TreeGrafter"/>
</dbReference>
<keyword evidence="5 6" id="KW-0560">Oxidoreductase</keyword>
<dbReference type="RefSeq" id="WP_229825367.1">
    <property type="nucleotide sequence ID" value="NZ_QBKP01000007.1"/>
</dbReference>
<gene>
    <name evidence="10" type="ORF">C8N34_107229</name>
</gene>
<dbReference type="Gene3D" id="1.10.540.10">
    <property type="entry name" value="Acyl-CoA dehydrogenase/oxidase, N-terminal domain"/>
    <property type="match status" value="1"/>
</dbReference>
<evidence type="ECO:0000256" key="2">
    <source>
        <dbReference type="ARBA" id="ARBA00009347"/>
    </source>
</evidence>
<comment type="caution">
    <text evidence="10">The sequence shown here is derived from an EMBL/GenBank/DDBJ whole genome shotgun (WGS) entry which is preliminary data.</text>
</comment>
<accession>A0A2T6B0I3</accession>
<dbReference type="InterPro" id="IPR006091">
    <property type="entry name" value="Acyl-CoA_Oxase/DH_mid-dom"/>
</dbReference>
<dbReference type="PANTHER" id="PTHR43884">
    <property type="entry name" value="ACYL-COA DEHYDROGENASE"/>
    <property type="match status" value="1"/>
</dbReference>
<dbReference type="InterPro" id="IPR013786">
    <property type="entry name" value="AcylCoA_DH/ox_N"/>
</dbReference>
<dbReference type="InterPro" id="IPR009075">
    <property type="entry name" value="AcylCo_DH/oxidase_C"/>
</dbReference>
<evidence type="ECO:0000259" key="7">
    <source>
        <dbReference type="Pfam" id="PF00441"/>
    </source>
</evidence>
<dbReference type="Gene3D" id="1.20.140.10">
    <property type="entry name" value="Butyryl-CoA Dehydrogenase, subunit A, domain 3"/>
    <property type="match status" value="1"/>
</dbReference>
<dbReference type="Gene3D" id="2.40.110.10">
    <property type="entry name" value="Butyryl-CoA Dehydrogenase, subunit A, domain 2"/>
    <property type="match status" value="1"/>
</dbReference>
<feature type="domain" description="Acyl-CoA oxidase/dehydrogenase middle" evidence="8">
    <location>
        <begin position="168"/>
        <end position="251"/>
    </location>
</feature>
<dbReference type="InterPro" id="IPR036250">
    <property type="entry name" value="AcylCo_DH-like_C"/>
</dbReference>
<dbReference type="SUPFAM" id="SSF47203">
    <property type="entry name" value="Acyl-CoA dehydrogenase C-terminal domain-like"/>
    <property type="match status" value="1"/>
</dbReference>
<dbReference type="Pfam" id="PF02770">
    <property type="entry name" value="Acyl-CoA_dh_M"/>
    <property type="match status" value="1"/>
</dbReference>
<name>A0A2T6B0I3_9RHOB</name>
<dbReference type="InterPro" id="IPR046373">
    <property type="entry name" value="Acyl-CoA_Oxase/DH_mid-dom_sf"/>
</dbReference>
<evidence type="ECO:0000256" key="6">
    <source>
        <dbReference type="RuleBase" id="RU362125"/>
    </source>
</evidence>
<evidence type="ECO:0000313" key="10">
    <source>
        <dbReference type="EMBL" id="PTX49581.1"/>
    </source>
</evidence>
<dbReference type="GO" id="GO:0050660">
    <property type="term" value="F:flavin adenine dinucleotide binding"/>
    <property type="evidence" value="ECO:0007669"/>
    <property type="project" value="InterPro"/>
</dbReference>
<feature type="domain" description="Acyl-CoA dehydrogenase/oxidase C-terminal" evidence="7">
    <location>
        <begin position="281"/>
        <end position="397"/>
    </location>
</feature>
<sequence length="448" mass="50386">MTDQSAITAHPPMSDPADYYDISRIRPVVLEKLRRVNELGATKFAARARAVDDEASFPVENYRDLAEEGFLGLCIPEEYGGWGFSMWEYAMVGAEIAKYCGATALTFNMHNSSMAWSRFMFDMPNLTPEEKAAFAPLRDRQFRRAIAERAIFSQPISEGGQNWTSKPNQTQCRKVDGGWRINGFKKFASLAGYCDYYTIVCTEVFEGVEPRHEDTMLFVVHKDAPGLSVKGEWDPLGMRGTNSRDLILKDVFVTGDDLLMPRGIFGKTLPNWPHMMATLSPTYMGVAQGAFDFTVAYLKGKVPGQPPIDRRMYATKRIAVGKMYARLANMRALWWQAFTEAKGFPTKGEVMRMYAAQYNVMEGAAEMTSMAIRTCGGQSMLRSLPLERMYRDSRCGALMLPYTSEIMEDYLSILTLYDMDEIDTAPGDEGGARNSLWRGDSGTLRALR</sequence>
<evidence type="ECO:0008006" key="12">
    <source>
        <dbReference type="Google" id="ProtNLM"/>
    </source>
</evidence>
<keyword evidence="3 6" id="KW-0285">Flavoprotein</keyword>
<dbReference type="PANTHER" id="PTHR43884:SF25">
    <property type="entry name" value="ACYL-COA DEHYDROGENASE YDBM-RELATED"/>
    <property type="match status" value="1"/>
</dbReference>
<evidence type="ECO:0000259" key="9">
    <source>
        <dbReference type="Pfam" id="PF02771"/>
    </source>
</evidence>
<dbReference type="InterPro" id="IPR037069">
    <property type="entry name" value="AcylCoA_DH/ox_N_sf"/>
</dbReference>